<comment type="caution">
    <text evidence="1">The sequence shown here is derived from an EMBL/GenBank/DDBJ whole genome shotgun (WGS) entry which is preliminary data.</text>
</comment>
<dbReference type="EMBL" id="VXIV02000227">
    <property type="protein sequence ID" value="KAF6039660.1"/>
    <property type="molecule type" value="Genomic_DNA"/>
</dbReference>
<proteinExistence type="predicted"/>
<protein>
    <submittedName>
        <fullName evidence="1">Uncharacterized protein</fullName>
    </submittedName>
</protein>
<dbReference type="AlphaFoldDB" id="A0A7J7KN99"/>
<gene>
    <name evidence="1" type="ORF">EB796_002040</name>
</gene>
<keyword evidence="2" id="KW-1185">Reference proteome</keyword>
<evidence type="ECO:0000313" key="2">
    <source>
        <dbReference type="Proteomes" id="UP000593567"/>
    </source>
</evidence>
<dbReference type="Proteomes" id="UP000593567">
    <property type="component" value="Unassembled WGS sequence"/>
</dbReference>
<evidence type="ECO:0000313" key="1">
    <source>
        <dbReference type="EMBL" id="KAF6039660.1"/>
    </source>
</evidence>
<name>A0A7J7KN99_BUGNE</name>
<organism evidence="1 2">
    <name type="scientific">Bugula neritina</name>
    <name type="common">Brown bryozoan</name>
    <name type="synonym">Sertularia neritina</name>
    <dbReference type="NCBI Taxonomy" id="10212"/>
    <lineage>
        <taxon>Eukaryota</taxon>
        <taxon>Metazoa</taxon>
        <taxon>Spiralia</taxon>
        <taxon>Lophotrochozoa</taxon>
        <taxon>Bryozoa</taxon>
        <taxon>Gymnolaemata</taxon>
        <taxon>Cheilostomatida</taxon>
        <taxon>Flustrina</taxon>
        <taxon>Buguloidea</taxon>
        <taxon>Bugulidae</taxon>
        <taxon>Bugula</taxon>
    </lineage>
</organism>
<reference evidence="1" key="1">
    <citation type="submission" date="2020-06" db="EMBL/GenBank/DDBJ databases">
        <title>Draft genome of Bugula neritina, a colonial animal packing powerful symbionts and potential medicines.</title>
        <authorList>
            <person name="Rayko M."/>
        </authorList>
    </citation>
    <scope>NUCLEOTIDE SEQUENCE [LARGE SCALE GENOMIC DNA]</scope>
    <source>
        <strain evidence="1">Kwan_BN1</strain>
    </source>
</reference>
<accession>A0A7J7KN99</accession>
<sequence>MLTSCLYSDCDSLLKSLTQLATDYNSNQMSGAKLQKLLTPMEAEYHGLVKAVDQHLSESVRSPELREQTRSIQRVWSSLQELVMSDCGPDDEAVKLYTELMNTRTLRILCRNLWICLFLSTCAFLRL</sequence>